<sequence>MAFGNNATRVFFFFFALMVMFATSTAKRPVAKEIAAPAAEDDASGVFDITKLGATSDGKTDCSKEIQEMWDLACKAAGKARVLIPKGEFLSGPLNFSGPCKGDVTIQIERHPAGHQRPPQIQRWQLDQHPRGQKPCHHRLRHHRRPRRRRLLKGPYKG</sequence>
<evidence type="ECO:0000313" key="2">
    <source>
        <dbReference type="Proteomes" id="UP001732700"/>
    </source>
</evidence>
<reference evidence="1" key="2">
    <citation type="submission" date="2025-09" db="UniProtKB">
        <authorList>
            <consortium name="EnsemblPlants"/>
        </authorList>
    </citation>
    <scope>IDENTIFICATION</scope>
</reference>
<evidence type="ECO:0000313" key="1">
    <source>
        <dbReference type="EnsemblPlants" id="AVESA.00010b.r2.1DG0172930.1.CDS"/>
    </source>
</evidence>
<keyword evidence="2" id="KW-1185">Reference proteome</keyword>
<proteinExistence type="predicted"/>
<organism evidence="1 2">
    <name type="scientific">Avena sativa</name>
    <name type="common">Oat</name>
    <dbReference type="NCBI Taxonomy" id="4498"/>
    <lineage>
        <taxon>Eukaryota</taxon>
        <taxon>Viridiplantae</taxon>
        <taxon>Streptophyta</taxon>
        <taxon>Embryophyta</taxon>
        <taxon>Tracheophyta</taxon>
        <taxon>Spermatophyta</taxon>
        <taxon>Magnoliopsida</taxon>
        <taxon>Liliopsida</taxon>
        <taxon>Poales</taxon>
        <taxon>Poaceae</taxon>
        <taxon>BOP clade</taxon>
        <taxon>Pooideae</taxon>
        <taxon>Poodae</taxon>
        <taxon>Poeae</taxon>
        <taxon>Poeae Chloroplast Group 1 (Aveneae type)</taxon>
        <taxon>Aveninae</taxon>
        <taxon>Avena</taxon>
    </lineage>
</organism>
<protein>
    <submittedName>
        <fullName evidence="1">Uncharacterized protein</fullName>
    </submittedName>
</protein>
<name>A0ACD5U480_AVESA</name>
<accession>A0ACD5U480</accession>
<reference evidence="1" key="1">
    <citation type="submission" date="2021-05" db="EMBL/GenBank/DDBJ databases">
        <authorList>
            <person name="Scholz U."/>
            <person name="Mascher M."/>
            <person name="Fiebig A."/>
        </authorList>
    </citation>
    <scope>NUCLEOTIDE SEQUENCE [LARGE SCALE GENOMIC DNA]</scope>
</reference>
<dbReference type="Proteomes" id="UP001732700">
    <property type="component" value="Chromosome 1D"/>
</dbReference>
<dbReference type="EnsemblPlants" id="AVESA.00010b.r2.1DG0172930.1">
    <property type="protein sequence ID" value="AVESA.00010b.r2.1DG0172930.1.CDS"/>
    <property type="gene ID" value="AVESA.00010b.r2.1DG0172930"/>
</dbReference>